<evidence type="ECO:0000256" key="1">
    <source>
        <dbReference type="SAM" id="SignalP"/>
    </source>
</evidence>
<name>A0ABP6M1Y6_9ACTN</name>
<feature type="chain" id="PRO_5045433687" description="Secreted protein" evidence="1">
    <location>
        <begin position="29"/>
        <end position="103"/>
    </location>
</feature>
<dbReference type="Proteomes" id="UP001501532">
    <property type="component" value="Unassembled WGS sequence"/>
</dbReference>
<keyword evidence="3" id="KW-1185">Reference proteome</keyword>
<dbReference type="EMBL" id="BAAAUF010000074">
    <property type="protein sequence ID" value="GAA3072447.1"/>
    <property type="molecule type" value="Genomic_DNA"/>
</dbReference>
<protein>
    <recommendedName>
        <fullName evidence="4">Secreted protein</fullName>
    </recommendedName>
</protein>
<accession>A0ABP6M1Y6</accession>
<feature type="signal peptide" evidence="1">
    <location>
        <begin position="1"/>
        <end position="28"/>
    </location>
</feature>
<keyword evidence="1" id="KW-0732">Signal</keyword>
<proteinExistence type="predicted"/>
<gene>
    <name evidence="2" type="ORF">GCM10010448_64110</name>
</gene>
<evidence type="ECO:0000313" key="3">
    <source>
        <dbReference type="Proteomes" id="UP001501532"/>
    </source>
</evidence>
<sequence length="103" mass="11050">MRSVKTASASRWKVALVAGSTVGSSVTAAPALQLGTRATPATTEAAAAVTMVARRRLRLNLLDFNDVSPLRRYTYRETASSHGVCVGCEEGMHKWNEGITRVT</sequence>
<comment type="caution">
    <text evidence="2">The sequence shown here is derived from an EMBL/GenBank/DDBJ whole genome shotgun (WGS) entry which is preliminary data.</text>
</comment>
<reference evidence="3" key="1">
    <citation type="journal article" date="2019" name="Int. J. Syst. Evol. Microbiol.">
        <title>The Global Catalogue of Microorganisms (GCM) 10K type strain sequencing project: providing services to taxonomists for standard genome sequencing and annotation.</title>
        <authorList>
            <consortium name="The Broad Institute Genomics Platform"/>
            <consortium name="The Broad Institute Genome Sequencing Center for Infectious Disease"/>
            <person name="Wu L."/>
            <person name="Ma J."/>
        </authorList>
    </citation>
    <scope>NUCLEOTIDE SEQUENCE [LARGE SCALE GENOMIC DNA]</scope>
    <source>
        <strain evidence="3">JCM 9091</strain>
    </source>
</reference>
<evidence type="ECO:0008006" key="4">
    <source>
        <dbReference type="Google" id="ProtNLM"/>
    </source>
</evidence>
<organism evidence="2 3">
    <name type="scientific">Streptomyces glomeratus</name>
    <dbReference type="NCBI Taxonomy" id="284452"/>
    <lineage>
        <taxon>Bacteria</taxon>
        <taxon>Bacillati</taxon>
        <taxon>Actinomycetota</taxon>
        <taxon>Actinomycetes</taxon>
        <taxon>Kitasatosporales</taxon>
        <taxon>Streptomycetaceae</taxon>
        <taxon>Streptomyces</taxon>
    </lineage>
</organism>
<evidence type="ECO:0000313" key="2">
    <source>
        <dbReference type="EMBL" id="GAA3072447.1"/>
    </source>
</evidence>